<gene>
    <name evidence="1" type="ORF">ALO79_200340</name>
</gene>
<name>A0A0P9S4G3_PSESX</name>
<organism evidence="1 2">
    <name type="scientific">Pseudomonas syringae pv. castaneae</name>
    <dbReference type="NCBI Taxonomy" id="264450"/>
    <lineage>
        <taxon>Bacteria</taxon>
        <taxon>Pseudomonadati</taxon>
        <taxon>Pseudomonadota</taxon>
        <taxon>Gammaproteobacteria</taxon>
        <taxon>Pseudomonadales</taxon>
        <taxon>Pseudomonadaceae</taxon>
        <taxon>Pseudomonas</taxon>
        <taxon>Pseudomonas syringae</taxon>
    </lineage>
</organism>
<accession>A0A0P9S4G3</accession>
<dbReference type="EMBL" id="LJQD01000386">
    <property type="protein sequence ID" value="KPW92681.1"/>
    <property type="molecule type" value="Genomic_DNA"/>
</dbReference>
<reference evidence="1 2" key="1">
    <citation type="submission" date="2015-09" db="EMBL/GenBank/DDBJ databases">
        <title>Genome announcement of multiple Pseudomonas syringae strains.</title>
        <authorList>
            <person name="Thakur S."/>
            <person name="Wang P.W."/>
            <person name="Gong Y."/>
            <person name="Weir B.S."/>
            <person name="Guttman D.S."/>
        </authorList>
    </citation>
    <scope>NUCLEOTIDE SEQUENCE [LARGE SCALE GENOMIC DNA]</scope>
    <source>
        <strain evidence="1 2">ICMP9419</strain>
    </source>
</reference>
<evidence type="ECO:0000313" key="1">
    <source>
        <dbReference type="EMBL" id="KPW92681.1"/>
    </source>
</evidence>
<comment type="caution">
    <text evidence="1">The sequence shown here is derived from an EMBL/GenBank/DDBJ whole genome shotgun (WGS) entry which is preliminary data.</text>
</comment>
<proteinExistence type="predicted"/>
<evidence type="ECO:0000313" key="2">
    <source>
        <dbReference type="Proteomes" id="UP000050381"/>
    </source>
</evidence>
<dbReference type="Proteomes" id="UP000050381">
    <property type="component" value="Unassembled WGS sequence"/>
</dbReference>
<dbReference type="AlphaFoldDB" id="A0A0P9S4G3"/>
<protein>
    <submittedName>
        <fullName evidence="1">Branched-chain amino acid ABC transporter substrate-binding protein</fullName>
    </submittedName>
</protein>
<sequence length="81" mass="8913">MFFCLLPRLRVFQFGLFTNSVQGFFKRLEAHSKAVLVQGVQDGLSAYPGSQSPFYFREDIPKAAGFISPALGVGHVYQGIG</sequence>